<dbReference type="EMBL" id="SACP01000024">
    <property type="protein sequence ID" value="RVU15081.1"/>
    <property type="molecule type" value="Genomic_DNA"/>
</dbReference>
<accession>A0A3S2YNB2</accession>
<sequence>MCGNAELADSIRDYEVDFFLAAEKFLENGEPSWSRSAYPGELQATWGIIDEDGIRSGSLRFRCRMDRSDPSITVLWRDKLIWRTDLVDPLACKPNPLAAFGMGLPAMVCGSHHHSWPDNKAHVGRHGFGSLPIRRPLRPQIRRFPQAMLALASEINLTLHTHQRGFDLPPVTDLFDGMQ</sequence>
<dbReference type="OrthoDB" id="8450639at2"/>
<organism evidence="1 2">
    <name type="scientific">Methylobacterium oryzihabitans</name>
    <dbReference type="NCBI Taxonomy" id="2499852"/>
    <lineage>
        <taxon>Bacteria</taxon>
        <taxon>Pseudomonadati</taxon>
        <taxon>Pseudomonadota</taxon>
        <taxon>Alphaproteobacteria</taxon>
        <taxon>Hyphomicrobiales</taxon>
        <taxon>Methylobacteriaceae</taxon>
        <taxon>Methylobacterium</taxon>
    </lineage>
</organism>
<comment type="caution">
    <text evidence="1">The sequence shown here is derived from an EMBL/GenBank/DDBJ whole genome shotgun (WGS) entry which is preliminary data.</text>
</comment>
<dbReference type="RefSeq" id="WP_127732810.1">
    <property type="nucleotide sequence ID" value="NZ_SACP01000024.1"/>
</dbReference>
<keyword evidence="2" id="KW-1185">Reference proteome</keyword>
<protein>
    <submittedName>
        <fullName evidence="1">Uncharacterized protein</fullName>
    </submittedName>
</protein>
<dbReference type="Proteomes" id="UP000286997">
    <property type="component" value="Unassembled WGS sequence"/>
</dbReference>
<dbReference type="AlphaFoldDB" id="A0A3S2YNB2"/>
<evidence type="ECO:0000313" key="1">
    <source>
        <dbReference type="EMBL" id="RVU15081.1"/>
    </source>
</evidence>
<name>A0A3S2YNB2_9HYPH</name>
<evidence type="ECO:0000313" key="2">
    <source>
        <dbReference type="Proteomes" id="UP000286997"/>
    </source>
</evidence>
<reference evidence="1 2" key="1">
    <citation type="submission" date="2019-01" db="EMBL/GenBank/DDBJ databases">
        <authorList>
            <person name="Chen W.-M."/>
        </authorList>
    </citation>
    <scope>NUCLEOTIDE SEQUENCE [LARGE SCALE GENOMIC DNA]</scope>
    <source>
        <strain evidence="1 2">TER-1</strain>
    </source>
</reference>
<gene>
    <name evidence="1" type="ORF">EOE48_21005</name>
</gene>
<proteinExistence type="predicted"/>